<keyword evidence="2" id="KW-1185">Reference proteome</keyword>
<dbReference type="Pfam" id="PF09485">
    <property type="entry name" value="CRISPR_Cse2"/>
    <property type="match status" value="1"/>
</dbReference>
<comment type="caution">
    <text evidence="1">The sequence shown here is derived from an EMBL/GenBank/DDBJ whole genome shotgun (WGS) entry which is preliminary data.</text>
</comment>
<organism evidence="1 2">
    <name type="scientific">Longispora fulva</name>
    <dbReference type="NCBI Taxonomy" id="619741"/>
    <lineage>
        <taxon>Bacteria</taxon>
        <taxon>Bacillati</taxon>
        <taxon>Actinomycetota</taxon>
        <taxon>Actinomycetes</taxon>
        <taxon>Micromonosporales</taxon>
        <taxon>Micromonosporaceae</taxon>
        <taxon>Longispora</taxon>
    </lineage>
</organism>
<dbReference type="InterPro" id="IPR013382">
    <property type="entry name" value="CRISPR-assoc_prot_Cse2"/>
</dbReference>
<evidence type="ECO:0000313" key="1">
    <source>
        <dbReference type="EMBL" id="MBG6136310.1"/>
    </source>
</evidence>
<sequence length="156" mass="17444">MDSPKMWALYTCPVNDMLARRGEVSAEQAAEHAALSLFGLHQQGEKVPMHRQGVGLGTALLALRRHEKFSDSATDARVGAMAAATSVPALLRHLRSLITQLRVISQPVDYTQLMADIQNWHHPDRRPPVRRRWALDYRVWTHNTPDPKAPTAPAAE</sequence>
<reference evidence="1" key="1">
    <citation type="submission" date="2020-11" db="EMBL/GenBank/DDBJ databases">
        <title>Sequencing the genomes of 1000 actinobacteria strains.</title>
        <authorList>
            <person name="Klenk H.-P."/>
        </authorList>
    </citation>
    <scope>NUCLEOTIDE SEQUENCE</scope>
    <source>
        <strain evidence="1">DSM 45356</strain>
    </source>
</reference>
<dbReference type="Proteomes" id="UP000622552">
    <property type="component" value="Unassembled WGS sequence"/>
</dbReference>
<dbReference type="NCBIfam" id="TIGR02548">
    <property type="entry name" value="casB_cse2"/>
    <property type="match status" value="1"/>
</dbReference>
<gene>
    <name evidence="1" type="ORF">IW245_002504</name>
</gene>
<name>A0A8J7GED2_9ACTN</name>
<protein>
    <submittedName>
        <fullName evidence="1">CRISPR system Cascade subunit CasB</fullName>
    </submittedName>
</protein>
<dbReference type="Gene3D" id="1.10.520.40">
    <property type="entry name" value="CRISPR-associated protein Cse2"/>
    <property type="match status" value="1"/>
</dbReference>
<dbReference type="InterPro" id="IPR038287">
    <property type="entry name" value="Cse2_sf"/>
</dbReference>
<dbReference type="EMBL" id="JADOUF010000001">
    <property type="protein sequence ID" value="MBG6136310.1"/>
    <property type="molecule type" value="Genomic_DNA"/>
</dbReference>
<accession>A0A8J7GED2</accession>
<proteinExistence type="predicted"/>
<dbReference type="AlphaFoldDB" id="A0A8J7GED2"/>
<evidence type="ECO:0000313" key="2">
    <source>
        <dbReference type="Proteomes" id="UP000622552"/>
    </source>
</evidence>